<reference evidence="1" key="1">
    <citation type="journal article" date="2014" name="Front. Microbiol.">
        <title>High frequency of phylogenetically diverse reductive dehalogenase-homologous genes in deep subseafloor sedimentary metagenomes.</title>
        <authorList>
            <person name="Kawai M."/>
            <person name="Futagami T."/>
            <person name="Toyoda A."/>
            <person name="Takaki Y."/>
            <person name="Nishi S."/>
            <person name="Hori S."/>
            <person name="Arai W."/>
            <person name="Tsubouchi T."/>
            <person name="Morono Y."/>
            <person name="Uchiyama I."/>
            <person name="Ito T."/>
            <person name="Fujiyama A."/>
            <person name="Inagaki F."/>
            <person name="Takami H."/>
        </authorList>
    </citation>
    <scope>NUCLEOTIDE SEQUENCE</scope>
    <source>
        <strain evidence="1">Expedition CK06-06</strain>
    </source>
</reference>
<organism evidence="1">
    <name type="scientific">marine sediment metagenome</name>
    <dbReference type="NCBI Taxonomy" id="412755"/>
    <lineage>
        <taxon>unclassified sequences</taxon>
        <taxon>metagenomes</taxon>
        <taxon>ecological metagenomes</taxon>
    </lineage>
</organism>
<protein>
    <submittedName>
        <fullName evidence="1">Uncharacterized protein</fullName>
    </submittedName>
</protein>
<dbReference type="AlphaFoldDB" id="X0SVT8"/>
<comment type="caution">
    <text evidence="1">The sequence shown here is derived from an EMBL/GenBank/DDBJ whole genome shotgun (WGS) entry which is preliminary data.</text>
</comment>
<dbReference type="EMBL" id="BARS01008522">
    <property type="protein sequence ID" value="GAF80012.1"/>
    <property type="molecule type" value="Genomic_DNA"/>
</dbReference>
<evidence type="ECO:0000313" key="1">
    <source>
        <dbReference type="EMBL" id="GAF80012.1"/>
    </source>
</evidence>
<sequence>DTDADAEADVRDRGWRRLHLKLRNQLHDPSCLVLAPEALENVFAEQHPEIKREWIQALEVLSPKILA</sequence>
<gene>
    <name evidence="1" type="ORF">S01H1_16230</name>
</gene>
<name>X0SVT8_9ZZZZ</name>
<proteinExistence type="predicted"/>
<accession>X0SVT8</accession>
<feature type="non-terminal residue" evidence="1">
    <location>
        <position position="1"/>
    </location>
</feature>